<feature type="region of interest" description="Disordered" evidence="1">
    <location>
        <begin position="151"/>
        <end position="245"/>
    </location>
</feature>
<sequence length="274" mass="31322">MLKETSTDVIPFLTKLTNLKKIRFSGNPFTLRKRQVIPLLQFFQKHLPSVDHDLPLLLPDNNNNVSTSSVNTSCPSDLYPSYPPITNGNNNNNDEEVQKLRQENKNYIQRIGELENTVHQLKSHMEEQEANTAMLIKLNEQLQRRLAEKYNNDINTNNNNTKEKERNASPVLGPPPLVPRQSHTNTNNRRSLSCGNSPANRGTPPPKPLIGNQNSNNNDHRKPVSPAHPYQQIGNGMNNNKPIASNRNTDLIKLQNEKRQQAMLMMERFKRIEK</sequence>
<evidence type="ECO:0000313" key="2">
    <source>
        <dbReference type="EMBL" id="CAD2222824.1"/>
    </source>
</evidence>
<proteinExistence type="predicted"/>
<dbReference type="AlphaFoldDB" id="A0A7G2CV68"/>
<protein>
    <submittedName>
        <fullName evidence="2">Uncharacterized protein</fullName>
    </submittedName>
</protein>
<accession>A0A7G2CV68</accession>
<reference evidence="2 3" key="1">
    <citation type="submission" date="2020-08" db="EMBL/GenBank/DDBJ databases">
        <authorList>
            <person name="Newling K."/>
            <person name="Davey J."/>
            <person name="Forrester S."/>
        </authorList>
    </citation>
    <scope>NUCLEOTIDE SEQUENCE [LARGE SCALE GENOMIC DNA]</scope>
    <source>
        <strain evidence="3">Crithidia deanei Carvalho (ATCC PRA-265)</strain>
    </source>
</reference>
<dbReference type="VEuPathDB" id="TriTrypDB:ADEAN_001037800"/>
<dbReference type="Proteomes" id="UP000515908">
    <property type="component" value="Chromosome 28"/>
</dbReference>
<evidence type="ECO:0000256" key="1">
    <source>
        <dbReference type="SAM" id="MobiDB-lite"/>
    </source>
</evidence>
<feature type="compositionally biased region" description="Polar residues" evidence="1">
    <location>
        <begin position="232"/>
        <end position="245"/>
    </location>
</feature>
<dbReference type="EMBL" id="LR877172">
    <property type="protein sequence ID" value="CAD2222824.1"/>
    <property type="molecule type" value="Genomic_DNA"/>
</dbReference>
<name>A0A7G2CV68_9TRYP</name>
<keyword evidence="3" id="KW-1185">Reference proteome</keyword>
<gene>
    <name evidence="2" type="ORF">ADEAN_001037800</name>
</gene>
<feature type="compositionally biased region" description="Polar residues" evidence="1">
    <location>
        <begin position="181"/>
        <end position="200"/>
    </location>
</feature>
<organism evidence="2 3">
    <name type="scientific">Angomonas deanei</name>
    <dbReference type="NCBI Taxonomy" id="59799"/>
    <lineage>
        <taxon>Eukaryota</taxon>
        <taxon>Discoba</taxon>
        <taxon>Euglenozoa</taxon>
        <taxon>Kinetoplastea</taxon>
        <taxon>Metakinetoplastina</taxon>
        <taxon>Trypanosomatida</taxon>
        <taxon>Trypanosomatidae</taxon>
        <taxon>Strigomonadinae</taxon>
        <taxon>Angomonas</taxon>
    </lineage>
</organism>
<evidence type="ECO:0000313" key="3">
    <source>
        <dbReference type="Proteomes" id="UP000515908"/>
    </source>
</evidence>